<name>A0A151GH17_DRECN</name>
<sequence length="100" mass="10957">MADRIMQGVRNNRDHRPGNAQEHYVKAAIAGTIAVGAYKMLRKDEDRERERSGKRYYRDGSADGSSDGGQGHNDFAILKLVAKGLGAAALAREVDKDLVE</sequence>
<dbReference type="AlphaFoldDB" id="A0A151GH17"/>
<comment type="caution">
    <text evidence="2">The sequence shown here is derived from an EMBL/GenBank/DDBJ whole genome shotgun (WGS) entry which is preliminary data.</text>
</comment>
<dbReference type="GeneID" id="63716032"/>
<evidence type="ECO:0000313" key="2">
    <source>
        <dbReference type="EMBL" id="KYK56389.1"/>
    </source>
</evidence>
<gene>
    <name evidence="2" type="ORF">DCS_03389</name>
</gene>
<feature type="region of interest" description="Disordered" evidence="1">
    <location>
        <begin position="44"/>
        <end position="71"/>
    </location>
</feature>
<dbReference type="InParanoid" id="A0A151GH17"/>
<evidence type="ECO:0000313" key="3">
    <source>
        <dbReference type="Proteomes" id="UP000076580"/>
    </source>
</evidence>
<dbReference type="RefSeq" id="XP_040655741.1">
    <property type="nucleotide sequence ID" value="XM_040800708.1"/>
</dbReference>
<dbReference type="EMBL" id="LAYC01000002">
    <property type="protein sequence ID" value="KYK56389.1"/>
    <property type="molecule type" value="Genomic_DNA"/>
</dbReference>
<reference evidence="2 3" key="1">
    <citation type="journal article" date="2016" name="Sci. Rep.">
        <title>Insights into Adaptations to a Near-Obligate Nematode Endoparasitic Lifestyle from the Finished Genome of Drechmeria coniospora.</title>
        <authorList>
            <person name="Zhang L."/>
            <person name="Zhou Z."/>
            <person name="Guo Q."/>
            <person name="Fokkens L."/>
            <person name="Miskei M."/>
            <person name="Pocsi I."/>
            <person name="Zhang W."/>
            <person name="Chen M."/>
            <person name="Wang L."/>
            <person name="Sun Y."/>
            <person name="Donzelli B.G."/>
            <person name="Gibson D.M."/>
            <person name="Nelson D.R."/>
            <person name="Luo J.G."/>
            <person name="Rep M."/>
            <person name="Liu H."/>
            <person name="Yang S."/>
            <person name="Wang J."/>
            <person name="Krasnoff S.B."/>
            <person name="Xu Y."/>
            <person name="Molnar I."/>
            <person name="Lin M."/>
        </authorList>
    </citation>
    <scope>NUCLEOTIDE SEQUENCE [LARGE SCALE GENOMIC DNA]</scope>
    <source>
        <strain evidence="2 3">ARSEF 6962</strain>
    </source>
</reference>
<feature type="compositionally biased region" description="Basic and acidic residues" evidence="1">
    <location>
        <begin position="44"/>
        <end position="61"/>
    </location>
</feature>
<protein>
    <submittedName>
        <fullName evidence="2">Uncharacterized protein</fullName>
    </submittedName>
</protein>
<organism evidence="2 3">
    <name type="scientific">Drechmeria coniospora</name>
    <name type="common">Nematophagous fungus</name>
    <name type="synonym">Meria coniospora</name>
    <dbReference type="NCBI Taxonomy" id="98403"/>
    <lineage>
        <taxon>Eukaryota</taxon>
        <taxon>Fungi</taxon>
        <taxon>Dikarya</taxon>
        <taxon>Ascomycota</taxon>
        <taxon>Pezizomycotina</taxon>
        <taxon>Sordariomycetes</taxon>
        <taxon>Hypocreomycetidae</taxon>
        <taxon>Hypocreales</taxon>
        <taxon>Ophiocordycipitaceae</taxon>
        <taxon>Drechmeria</taxon>
    </lineage>
</organism>
<feature type="region of interest" description="Disordered" evidence="1">
    <location>
        <begin position="1"/>
        <end position="20"/>
    </location>
</feature>
<proteinExistence type="predicted"/>
<accession>A0A151GH17</accession>
<keyword evidence="3" id="KW-1185">Reference proteome</keyword>
<evidence type="ECO:0000256" key="1">
    <source>
        <dbReference type="SAM" id="MobiDB-lite"/>
    </source>
</evidence>
<dbReference type="Proteomes" id="UP000076580">
    <property type="component" value="Chromosome 02"/>
</dbReference>